<comment type="similarity">
    <text evidence="1">Belongs to the peptidase M17 family.</text>
</comment>
<dbReference type="eggNOG" id="COG0260">
    <property type="taxonomic scope" value="Bacteria"/>
</dbReference>
<dbReference type="SUPFAM" id="SSF53187">
    <property type="entry name" value="Zn-dependent exopeptidases"/>
    <property type="match status" value="1"/>
</dbReference>
<keyword evidence="2 7" id="KW-0031">Aminopeptidase</keyword>
<keyword evidence="8" id="KW-1185">Reference proteome</keyword>
<dbReference type="InterPro" id="IPR048816">
    <property type="entry name" value="Peptidase_M17_N_1"/>
</dbReference>
<keyword evidence="4 7" id="KW-0378">Hydrolase</keyword>
<dbReference type="AlphaFoldDB" id="D0LGP3"/>
<evidence type="ECO:0000313" key="8">
    <source>
        <dbReference type="Proteomes" id="UP000001880"/>
    </source>
</evidence>
<keyword evidence="3" id="KW-0645">Protease</keyword>
<evidence type="ECO:0000256" key="1">
    <source>
        <dbReference type="ARBA" id="ARBA00009528"/>
    </source>
</evidence>
<proteinExistence type="inferred from homology"/>
<reference evidence="7 8" key="1">
    <citation type="journal article" date="2010" name="Stand. Genomic Sci.">
        <title>Complete genome sequence of Haliangium ochraceum type strain (SMP-2).</title>
        <authorList>
            <consortium name="US DOE Joint Genome Institute (JGI-PGF)"/>
            <person name="Ivanova N."/>
            <person name="Daum C."/>
            <person name="Lang E."/>
            <person name="Abt B."/>
            <person name="Kopitz M."/>
            <person name="Saunders E."/>
            <person name="Lapidus A."/>
            <person name="Lucas S."/>
            <person name="Glavina Del Rio T."/>
            <person name="Nolan M."/>
            <person name="Tice H."/>
            <person name="Copeland A."/>
            <person name="Cheng J.F."/>
            <person name="Chen F."/>
            <person name="Bruce D."/>
            <person name="Goodwin L."/>
            <person name="Pitluck S."/>
            <person name="Mavromatis K."/>
            <person name="Pati A."/>
            <person name="Mikhailova N."/>
            <person name="Chen A."/>
            <person name="Palaniappan K."/>
            <person name="Land M."/>
            <person name="Hauser L."/>
            <person name="Chang Y.J."/>
            <person name="Jeffries C.D."/>
            <person name="Detter J.C."/>
            <person name="Brettin T."/>
            <person name="Rohde M."/>
            <person name="Goker M."/>
            <person name="Bristow J."/>
            <person name="Markowitz V."/>
            <person name="Eisen J.A."/>
            <person name="Hugenholtz P."/>
            <person name="Kyrpides N.C."/>
            <person name="Klenk H.P."/>
        </authorList>
    </citation>
    <scope>NUCLEOTIDE SEQUENCE [LARGE SCALE GENOMIC DNA]</scope>
    <source>
        <strain evidence="8">DSM 14365 / CIP 107738 / JCM 11303 / AJ 13395 / SMP-2</strain>
    </source>
</reference>
<evidence type="ECO:0000313" key="7">
    <source>
        <dbReference type="EMBL" id="ACY12789.1"/>
    </source>
</evidence>
<dbReference type="HOGENOM" id="CLU_013734_2_1_7"/>
<dbReference type="EMBL" id="CP001804">
    <property type="protein sequence ID" value="ACY12789.1"/>
    <property type="molecule type" value="Genomic_DNA"/>
</dbReference>
<dbReference type="STRING" id="502025.Hoch_0148"/>
<dbReference type="PROSITE" id="PS00631">
    <property type="entry name" value="CYTOSOL_AP"/>
    <property type="match status" value="1"/>
</dbReference>
<dbReference type="GO" id="GO:0070006">
    <property type="term" value="F:metalloaminopeptidase activity"/>
    <property type="evidence" value="ECO:0007669"/>
    <property type="project" value="InterPro"/>
</dbReference>
<evidence type="ECO:0000259" key="6">
    <source>
        <dbReference type="PROSITE" id="PS00631"/>
    </source>
</evidence>
<dbReference type="CDD" id="cd00433">
    <property type="entry name" value="Peptidase_M17"/>
    <property type="match status" value="1"/>
</dbReference>
<dbReference type="RefSeq" id="WP_012825416.1">
    <property type="nucleotide sequence ID" value="NC_013440.1"/>
</dbReference>
<dbReference type="GO" id="GO:0030145">
    <property type="term" value="F:manganese ion binding"/>
    <property type="evidence" value="ECO:0007669"/>
    <property type="project" value="InterPro"/>
</dbReference>
<dbReference type="SUPFAM" id="SSF52949">
    <property type="entry name" value="Macro domain-like"/>
    <property type="match status" value="1"/>
</dbReference>
<dbReference type="PANTHER" id="PTHR11963">
    <property type="entry name" value="LEUCINE AMINOPEPTIDASE-RELATED"/>
    <property type="match status" value="1"/>
</dbReference>
<dbReference type="InterPro" id="IPR000819">
    <property type="entry name" value="Peptidase_M17_C"/>
</dbReference>
<dbReference type="Gene3D" id="3.40.630.10">
    <property type="entry name" value="Zn peptidases"/>
    <property type="match status" value="1"/>
</dbReference>
<evidence type="ECO:0000256" key="4">
    <source>
        <dbReference type="ARBA" id="ARBA00022801"/>
    </source>
</evidence>
<dbReference type="PRINTS" id="PR00481">
    <property type="entry name" value="LAMNOPPTDASE"/>
</dbReference>
<evidence type="ECO:0000256" key="2">
    <source>
        <dbReference type="ARBA" id="ARBA00022438"/>
    </source>
</evidence>
<dbReference type="KEGG" id="hoh:Hoch_0148"/>
<dbReference type="EC" id="3.4.11.1" evidence="7"/>
<dbReference type="InterPro" id="IPR011356">
    <property type="entry name" value="Leucine_aapep/pepB"/>
</dbReference>
<gene>
    <name evidence="7" type="ordered locus">Hoch_0148</name>
</gene>
<dbReference type="GO" id="GO:0006508">
    <property type="term" value="P:proteolysis"/>
    <property type="evidence" value="ECO:0007669"/>
    <property type="project" value="UniProtKB-KW"/>
</dbReference>
<dbReference type="Gene3D" id="3.40.220.10">
    <property type="entry name" value="Leucine Aminopeptidase, subunit E, domain 1"/>
    <property type="match status" value="1"/>
</dbReference>
<dbReference type="Pfam" id="PF00883">
    <property type="entry name" value="Peptidase_M17"/>
    <property type="match status" value="1"/>
</dbReference>
<evidence type="ECO:0000256" key="3">
    <source>
        <dbReference type="ARBA" id="ARBA00022670"/>
    </source>
</evidence>
<keyword evidence="5" id="KW-0464">Manganese</keyword>
<protein>
    <submittedName>
        <fullName evidence="7">Leucyl aminopeptidase</fullName>
        <ecNumber evidence="7">3.4.11.1</ecNumber>
    </submittedName>
</protein>
<name>D0LGP3_HALO1</name>
<feature type="domain" description="Cytosol aminopeptidase" evidence="6">
    <location>
        <begin position="323"/>
        <end position="330"/>
    </location>
</feature>
<organism evidence="7 8">
    <name type="scientific">Haliangium ochraceum (strain DSM 14365 / JCM 11303 / SMP-2)</name>
    <dbReference type="NCBI Taxonomy" id="502025"/>
    <lineage>
        <taxon>Bacteria</taxon>
        <taxon>Pseudomonadati</taxon>
        <taxon>Myxococcota</taxon>
        <taxon>Polyangia</taxon>
        <taxon>Haliangiales</taxon>
        <taxon>Kofleriaceae</taxon>
        <taxon>Haliangium</taxon>
    </lineage>
</organism>
<dbReference type="Pfam" id="PF21337">
    <property type="entry name" value="Peptidase_M17_N_1"/>
    <property type="match status" value="1"/>
</dbReference>
<sequence length="476" mass="51255">MEPLSYLIDPNSSLETNQTAATAAIPITLITAAELGQWLGAQDANTRAWVESTGFRAEPHSVLRIPGPDGAIARVLCGVGKDRDMWSLSTAAAKLKQGVFRIDAELEPALATRLSIGWVLGTYRFRRYKSKSDDALASLVWPETADRDAVRRTVVAIFQVRDLVNTPANDLGPGELAQAAAAMGKGFGAELRVIEGEELVAQNYPAIYAVGKGSARPPRLIDMRWRPEDSDKKHLSRLTIVGKGVVFDSGGLDIKPVNGMKLMKKDMGGAAHALALARMVMMAELPVQLRVLVPAVENSISGNAFRPLDVIGTRKGLTVEVGNTDAEGRLVLCDALAEACTEKPDLLIDFATLTGAARVALGTDLAAMFCNDDALATELLACSLDQDDPMWRLPLYQPYAKSLASKVADTNNVADSGYGGAIVAALFLEKFVTPKIPWLHFDVFAWNLGSRPGRPSGGEAFALRAVFELLRRRFAV</sequence>
<dbReference type="InterPro" id="IPR043472">
    <property type="entry name" value="Macro_dom-like"/>
</dbReference>
<accession>D0LGP3</accession>
<dbReference type="GO" id="GO:0005737">
    <property type="term" value="C:cytoplasm"/>
    <property type="evidence" value="ECO:0007669"/>
    <property type="project" value="InterPro"/>
</dbReference>
<dbReference type="PANTHER" id="PTHR11963:SF20">
    <property type="entry name" value="PEPTIDASE B"/>
    <property type="match status" value="1"/>
</dbReference>
<evidence type="ECO:0000256" key="5">
    <source>
        <dbReference type="ARBA" id="ARBA00023211"/>
    </source>
</evidence>
<dbReference type="Proteomes" id="UP000001880">
    <property type="component" value="Chromosome"/>
</dbReference>